<dbReference type="Pfam" id="PF00014">
    <property type="entry name" value="Kunitz_BPTI"/>
    <property type="match status" value="1"/>
</dbReference>
<keyword evidence="1" id="KW-0646">Protease inhibitor</keyword>
<dbReference type="PROSITE" id="PS50279">
    <property type="entry name" value="BPTI_KUNITZ_2"/>
    <property type="match status" value="1"/>
</dbReference>
<dbReference type="InterPro" id="IPR036880">
    <property type="entry name" value="Kunitz_BPTI_sf"/>
</dbReference>
<feature type="signal peptide" evidence="4">
    <location>
        <begin position="1"/>
        <end position="18"/>
    </location>
</feature>
<dbReference type="GO" id="GO:0005615">
    <property type="term" value="C:extracellular space"/>
    <property type="evidence" value="ECO:0007669"/>
    <property type="project" value="TreeGrafter"/>
</dbReference>
<proteinExistence type="predicted"/>
<dbReference type="Proteomes" id="UP000270094">
    <property type="component" value="Unassembled WGS sequence"/>
</dbReference>
<evidence type="ECO:0000313" key="6">
    <source>
        <dbReference type="EMBL" id="VDM79404.1"/>
    </source>
</evidence>
<evidence type="ECO:0000256" key="1">
    <source>
        <dbReference type="ARBA" id="ARBA00022690"/>
    </source>
</evidence>
<reference evidence="6 7" key="1">
    <citation type="submission" date="2018-11" db="EMBL/GenBank/DDBJ databases">
        <authorList>
            <consortium name="Pathogen Informatics"/>
        </authorList>
    </citation>
    <scope>NUCLEOTIDE SEQUENCE [LARGE SCALE GENOMIC DNA]</scope>
</reference>
<protein>
    <recommendedName>
        <fullName evidence="5">BPTI/Kunitz inhibitor domain-containing protein</fullName>
    </recommendedName>
</protein>
<gene>
    <name evidence="6" type="ORF">SVUK_LOCUS14402</name>
</gene>
<feature type="domain" description="BPTI/Kunitz inhibitor" evidence="5">
    <location>
        <begin position="38"/>
        <end position="88"/>
    </location>
</feature>
<keyword evidence="7" id="KW-1185">Reference proteome</keyword>
<evidence type="ECO:0000256" key="4">
    <source>
        <dbReference type="SAM" id="SignalP"/>
    </source>
</evidence>
<evidence type="ECO:0000259" key="5">
    <source>
        <dbReference type="PROSITE" id="PS50279"/>
    </source>
</evidence>
<keyword evidence="2" id="KW-0722">Serine protease inhibitor</keyword>
<dbReference type="SMART" id="SM00131">
    <property type="entry name" value="KU"/>
    <property type="match status" value="1"/>
</dbReference>
<evidence type="ECO:0000256" key="2">
    <source>
        <dbReference type="ARBA" id="ARBA00022900"/>
    </source>
</evidence>
<dbReference type="Gene3D" id="4.10.410.10">
    <property type="entry name" value="Pancreatic trypsin inhibitor Kunitz domain"/>
    <property type="match status" value="1"/>
</dbReference>
<organism evidence="6 7">
    <name type="scientific">Strongylus vulgaris</name>
    <name type="common">Blood worm</name>
    <dbReference type="NCBI Taxonomy" id="40348"/>
    <lineage>
        <taxon>Eukaryota</taxon>
        <taxon>Metazoa</taxon>
        <taxon>Ecdysozoa</taxon>
        <taxon>Nematoda</taxon>
        <taxon>Chromadorea</taxon>
        <taxon>Rhabditida</taxon>
        <taxon>Rhabditina</taxon>
        <taxon>Rhabditomorpha</taxon>
        <taxon>Strongyloidea</taxon>
        <taxon>Strongylidae</taxon>
        <taxon>Strongylus</taxon>
    </lineage>
</organism>
<accession>A0A3P7JLK7</accession>
<dbReference type="PRINTS" id="PR00759">
    <property type="entry name" value="BASICPTASE"/>
</dbReference>
<dbReference type="OrthoDB" id="5849921at2759"/>
<dbReference type="CDD" id="cd00109">
    <property type="entry name" value="Kunitz-type"/>
    <property type="match status" value="1"/>
</dbReference>
<sequence length="100" mass="11581">MLRIVAVILLLNVQFNSGEPVEVKSLYGSLQQDPEDRCKETVDPGPCQYYQTKWFWDEADESCKEFHYGGCMGNKNRFNTKHECLKQCRYKLFNPVAVPG</sequence>
<feature type="chain" id="PRO_5018083247" description="BPTI/Kunitz inhibitor domain-containing protein" evidence="4">
    <location>
        <begin position="19"/>
        <end position="100"/>
    </location>
</feature>
<evidence type="ECO:0000313" key="7">
    <source>
        <dbReference type="Proteomes" id="UP000270094"/>
    </source>
</evidence>
<keyword evidence="4" id="KW-0732">Signal</keyword>
<dbReference type="SUPFAM" id="SSF57362">
    <property type="entry name" value="BPTI-like"/>
    <property type="match status" value="1"/>
</dbReference>
<dbReference type="FunFam" id="4.10.410.10:FF:000020">
    <property type="entry name" value="Collagen, type VI, alpha 3"/>
    <property type="match status" value="1"/>
</dbReference>
<name>A0A3P7JLK7_STRVU</name>
<dbReference type="AlphaFoldDB" id="A0A3P7JLK7"/>
<dbReference type="EMBL" id="UYYB01105023">
    <property type="protein sequence ID" value="VDM79404.1"/>
    <property type="molecule type" value="Genomic_DNA"/>
</dbReference>
<dbReference type="InterPro" id="IPR050098">
    <property type="entry name" value="TFPI/VKTCI-like"/>
</dbReference>
<keyword evidence="3" id="KW-1015">Disulfide bond</keyword>
<dbReference type="PANTHER" id="PTHR10083">
    <property type="entry name" value="KUNITZ-TYPE PROTEASE INHIBITOR-RELATED"/>
    <property type="match status" value="1"/>
</dbReference>
<dbReference type="InterPro" id="IPR020901">
    <property type="entry name" value="Prtase_inh_Kunz-CS"/>
</dbReference>
<dbReference type="PROSITE" id="PS00280">
    <property type="entry name" value="BPTI_KUNITZ_1"/>
    <property type="match status" value="1"/>
</dbReference>
<dbReference type="PANTHER" id="PTHR10083:SF328">
    <property type="entry name" value="TISSUE FACTOR PATHWAY INHIBITOR"/>
    <property type="match status" value="1"/>
</dbReference>
<dbReference type="InterPro" id="IPR002223">
    <property type="entry name" value="Kunitz_BPTI"/>
</dbReference>
<dbReference type="GO" id="GO:0004867">
    <property type="term" value="F:serine-type endopeptidase inhibitor activity"/>
    <property type="evidence" value="ECO:0007669"/>
    <property type="project" value="UniProtKB-KW"/>
</dbReference>
<evidence type="ECO:0000256" key="3">
    <source>
        <dbReference type="ARBA" id="ARBA00023157"/>
    </source>
</evidence>